<gene>
    <name evidence="1" type="ORF">NMS_1296</name>
</gene>
<dbReference type="STRING" id="1454201.NMS_1296"/>
<dbReference type="KEGG" id="nmf:NMS_1296"/>
<dbReference type="Proteomes" id="UP000031760">
    <property type="component" value="Chromosome"/>
</dbReference>
<reference evidence="1 2" key="1">
    <citation type="journal article" date="2014" name="Proc. Natl. Acad. Sci. U.S.A.">
        <title>Functional characterization of flavobacteria rhodopsins reveals a unique class of light-driven chloride pump in bacteria.</title>
        <authorList>
            <person name="Yoshizawa S."/>
            <person name="Kumagai Y."/>
            <person name="Kim H."/>
            <person name="Ogura Y."/>
            <person name="Hayashi T."/>
            <person name="Iwasaki W."/>
            <person name="DeLong E.F."/>
            <person name="Kogure K."/>
        </authorList>
    </citation>
    <scope>NUCLEOTIDE SEQUENCE [LARGE SCALE GENOMIC DNA]</scope>
    <source>
        <strain evidence="1 2">S1-08</strain>
    </source>
</reference>
<name>W8VQX2_9FLAO</name>
<evidence type="ECO:0000313" key="1">
    <source>
        <dbReference type="EMBL" id="BAO55305.1"/>
    </source>
</evidence>
<dbReference type="EMBL" id="AP014548">
    <property type="protein sequence ID" value="BAO55305.1"/>
    <property type="molecule type" value="Genomic_DNA"/>
</dbReference>
<keyword evidence="2" id="KW-1185">Reference proteome</keyword>
<sequence>MLDIVKFKTAARDSRGGFFVVVFFKKFAYSILQRINHHNTLVIVPC</sequence>
<organism evidence="1 2">
    <name type="scientific">Nonlabens marinus S1-08</name>
    <dbReference type="NCBI Taxonomy" id="1454201"/>
    <lineage>
        <taxon>Bacteria</taxon>
        <taxon>Pseudomonadati</taxon>
        <taxon>Bacteroidota</taxon>
        <taxon>Flavobacteriia</taxon>
        <taxon>Flavobacteriales</taxon>
        <taxon>Flavobacteriaceae</taxon>
        <taxon>Nonlabens</taxon>
    </lineage>
</organism>
<proteinExistence type="predicted"/>
<dbReference type="AlphaFoldDB" id="W8VQX2"/>
<evidence type="ECO:0000313" key="2">
    <source>
        <dbReference type="Proteomes" id="UP000031760"/>
    </source>
</evidence>
<accession>W8VQX2</accession>
<dbReference type="HOGENOM" id="CLU_3186473_0_0_10"/>
<protein>
    <submittedName>
        <fullName evidence="1">Uncharacterized protein</fullName>
    </submittedName>
</protein>